<dbReference type="Pfam" id="PF00999">
    <property type="entry name" value="Na_H_Exchanger"/>
    <property type="match status" value="1"/>
</dbReference>
<keyword evidence="9 10" id="KW-0472">Membrane</keyword>
<accession>A0ABZ3HA98</accession>
<sequence>MDQPLLYAVTALAISVVINILLKKIGVSQVIGYILTGTIIVYAFDLRHYNDSHTLEQIAEFGIVFLMFTIGLELSLPRLGALKQIVFVNGLLQVLVTAVTVFGFAYALLGIGLTSSIIIASAFALSSTAVVLSYLKSSKEIHLPYGQRAMGILIFQDIAVIPILLLIGFLASEGGDWQSTLLHTAESAVLILVILFSVGRPLMTWLLHFAADSGIEELFLGSVLVIAVGASLLADAMGFTYSLGAFLAGVIIAETKYHHKVEADIASFKDLLLGVFFVTVGMKIDLAFFADHLVNILGVLAAVMLLKSLIIFALIRLSSPTPVALKSALALSQLGEFSFAIFALAASDGLLDPALEQYLIMMVVVSLVLTPFYLPKIHPFVLKRFQQKGLHDNLAPVAEHRNHVIVCGYSTVGKFVVSELKARGMDYVIIDNSLKHVKEGLALKEAIYLGDLSKPAIAEALHTENASAVIVTLDNPEKKNLICETVLAINPQANLVVKIVTLEEKKGLEELHVGHIVDGKHEVAKVLVSQAMQCEM</sequence>
<evidence type="ECO:0000259" key="11">
    <source>
        <dbReference type="PROSITE" id="PS51201"/>
    </source>
</evidence>
<dbReference type="RefSeq" id="WP_345972637.1">
    <property type="nucleotide sequence ID" value="NZ_CP147920.1"/>
</dbReference>
<feature type="transmembrane region" description="Helical" evidence="10">
    <location>
        <begin position="358"/>
        <end position="374"/>
    </location>
</feature>
<dbReference type="PROSITE" id="PS51201">
    <property type="entry name" value="RCK_N"/>
    <property type="match status" value="1"/>
</dbReference>
<keyword evidence="3" id="KW-0050">Antiport</keyword>
<dbReference type="InterPro" id="IPR003148">
    <property type="entry name" value="RCK_N"/>
</dbReference>
<dbReference type="SUPFAM" id="SSF51735">
    <property type="entry name" value="NAD(P)-binding Rossmann-fold domains"/>
    <property type="match status" value="1"/>
</dbReference>
<evidence type="ECO:0000256" key="1">
    <source>
        <dbReference type="ARBA" id="ARBA00004141"/>
    </source>
</evidence>
<keyword evidence="2" id="KW-0813">Transport</keyword>
<proteinExistence type="predicted"/>
<dbReference type="PANTHER" id="PTHR46157:SF4">
    <property type="entry name" value="K(+) EFFLUX ANTIPORTER 3, CHLOROPLASTIC"/>
    <property type="match status" value="1"/>
</dbReference>
<dbReference type="Gene3D" id="3.40.50.720">
    <property type="entry name" value="NAD(P)-binding Rossmann-like Domain"/>
    <property type="match status" value="1"/>
</dbReference>
<evidence type="ECO:0000256" key="4">
    <source>
        <dbReference type="ARBA" id="ARBA00022538"/>
    </source>
</evidence>
<evidence type="ECO:0000256" key="3">
    <source>
        <dbReference type="ARBA" id="ARBA00022449"/>
    </source>
</evidence>
<feature type="transmembrane region" description="Helical" evidence="10">
    <location>
        <begin position="218"/>
        <end position="234"/>
    </location>
</feature>
<comment type="subcellular location">
    <subcellularLocation>
        <location evidence="1">Membrane</location>
        <topology evidence="1">Multi-pass membrane protein</topology>
    </subcellularLocation>
</comment>
<evidence type="ECO:0000313" key="12">
    <source>
        <dbReference type="EMBL" id="XAU15013.1"/>
    </source>
</evidence>
<keyword evidence="5 10" id="KW-0812">Transmembrane</keyword>
<feature type="transmembrane region" description="Helical" evidence="10">
    <location>
        <begin position="88"/>
        <end position="111"/>
    </location>
</feature>
<organism evidence="12 13">
    <name type="scientific">Sulfurimonas diazotrophicus</name>
    <dbReference type="NCBI Taxonomy" id="3131939"/>
    <lineage>
        <taxon>Bacteria</taxon>
        <taxon>Pseudomonadati</taxon>
        <taxon>Campylobacterota</taxon>
        <taxon>Epsilonproteobacteria</taxon>
        <taxon>Campylobacterales</taxon>
        <taxon>Sulfurimonadaceae</taxon>
        <taxon>Sulfurimonas</taxon>
    </lineage>
</organism>
<feature type="transmembrane region" description="Helical" evidence="10">
    <location>
        <begin position="296"/>
        <end position="315"/>
    </location>
</feature>
<evidence type="ECO:0000256" key="9">
    <source>
        <dbReference type="ARBA" id="ARBA00023136"/>
    </source>
</evidence>
<feature type="transmembrane region" description="Helical" evidence="10">
    <location>
        <begin position="327"/>
        <end position="346"/>
    </location>
</feature>
<evidence type="ECO:0000256" key="6">
    <source>
        <dbReference type="ARBA" id="ARBA00022958"/>
    </source>
</evidence>
<gene>
    <name evidence="12" type="ORF">WCY31_12325</name>
</gene>
<dbReference type="PANTHER" id="PTHR46157">
    <property type="entry name" value="K(+) EFFLUX ANTIPORTER 3, CHLOROPLASTIC"/>
    <property type="match status" value="1"/>
</dbReference>
<evidence type="ECO:0000256" key="7">
    <source>
        <dbReference type="ARBA" id="ARBA00022989"/>
    </source>
</evidence>
<evidence type="ECO:0000256" key="5">
    <source>
        <dbReference type="ARBA" id="ARBA00022692"/>
    </source>
</evidence>
<feature type="transmembrane region" description="Helical" evidence="10">
    <location>
        <begin position="6"/>
        <end position="22"/>
    </location>
</feature>
<keyword evidence="6" id="KW-0630">Potassium</keyword>
<feature type="transmembrane region" description="Helical" evidence="10">
    <location>
        <begin position="149"/>
        <end position="169"/>
    </location>
</feature>
<dbReference type="Pfam" id="PF02254">
    <property type="entry name" value="TrkA_N"/>
    <property type="match status" value="1"/>
</dbReference>
<feature type="transmembrane region" description="Helical" evidence="10">
    <location>
        <begin position="29"/>
        <end position="46"/>
    </location>
</feature>
<evidence type="ECO:0000256" key="10">
    <source>
        <dbReference type="SAM" id="Phobius"/>
    </source>
</evidence>
<keyword evidence="4" id="KW-0633">Potassium transport</keyword>
<dbReference type="InterPro" id="IPR006153">
    <property type="entry name" value="Cation/H_exchanger_TM"/>
</dbReference>
<feature type="domain" description="RCK N-terminal" evidence="11">
    <location>
        <begin position="401"/>
        <end position="517"/>
    </location>
</feature>
<dbReference type="InterPro" id="IPR038770">
    <property type="entry name" value="Na+/solute_symporter_sf"/>
</dbReference>
<feature type="transmembrane region" description="Helical" evidence="10">
    <location>
        <begin position="58"/>
        <end position="76"/>
    </location>
</feature>
<evidence type="ECO:0000313" key="13">
    <source>
        <dbReference type="Proteomes" id="UP001447842"/>
    </source>
</evidence>
<feature type="transmembrane region" description="Helical" evidence="10">
    <location>
        <begin position="189"/>
        <end position="211"/>
    </location>
</feature>
<dbReference type="Proteomes" id="UP001447842">
    <property type="component" value="Chromosome"/>
</dbReference>
<reference evidence="12 13" key="1">
    <citation type="submission" date="2024-03" db="EMBL/GenBank/DDBJ databases">
        <title>Sulfurimonas sp. HSL3-1.</title>
        <authorList>
            <person name="Wang S."/>
        </authorList>
    </citation>
    <scope>NUCLEOTIDE SEQUENCE [LARGE SCALE GENOMIC DNA]</scope>
    <source>
        <strain evidence="12 13">HSL3-1</strain>
    </source>
</reference>
<name>A0ABZ3HA98_9BACT</name>
<protein>
    <submittedName>
        <fullName evidence="12">Cation:proton antiporter</fullName>
    </submittedName>
</protein>
<dbReference type="Gene3D" id="1.20.1530.20">
    <property type="match status" value="1"/>
</dbReference>
<keyword evidence="13" id="KW-1185">Reference proteome</keyword>
<keyword evidence="7 10" id="KW-1133">Transmembrane helix</keyword>
<dbReference type="EMBL" id="CP147920">
    <property type="protein sequence ID" value="XAU15013.1"/>
    <property type="molecule type" value="Genomic_DNA"/>
</dbReference>
<dbReference type="InterPro" id="IPR036291">
    <property type="entry name" value="NAD(P)-bd_dom_sf"/>
</dbReference>
<keyword evidence="8" id="KW-0406">Ion transport</keyword>
<feature type="transmembrane region" description="Helical" evidence="10">
    <location>
        <begin position="117"/>
        <end position="137"/>
    </location>
</feature>
<evidence type="ECO:0000256" key="2">
    <source>
        <dbReference type="ARBA" id="ARBA00022448"/>
    </source>
</evidence>
<evidence type="ECO:0000256" key="8">
    <source>
        <dbReference type="ARBA" id="ARBA00023065"/>
    </source>
</evidence>